<reference evidence="2" key="1">
    <citation type="submission" date="2014-11" db="EMBL/GenBank/DDBJ databases">
        <authorList>
            <person name="Amaro Gonzalez C."/>
        </authorList>
    </citation>
    <scope>NUCLEOTIDE SEQUENCE</scope>
</reference>
<protein>
    <submittedName>
        <fullName evidence="2">Uncharacterized protein</fullName>
    </submittedName>
</protein>
<sequence>MSPSTAKPRALYQPPSDYVDEEDVSTPVELGQGWSLNFGKMSLPLVD</sequence>
<accession>A0A0E9UNF4</accession>
<dbReference type="AlphaFoldDB" id="A0A0E9UNF4"/>
<evidence type="ECO:0000256" key="1">
    <source>
        <dbReference type="SAM" id="MobiDB-lite"/>
    </source>
</evidence>
<name>A0A0E9UNF4_ANGAN</name>
<organism evidence="2">
    <name type="scientific">Anguilla anguilla</name>
    <name type="common">European freshwater eel</name>
    <name type="synonym">Muraena anguilla</name>
    <dbReference type="NCBI Taxonomy" id="7936"/>
    <lineage>
        <taxon>Eukaryota</taxon>
        <taxon>Metazoa</taxon>
        <taxon>Chordata</taxon>
        <taxon>Craniata</taxon>
        <taxon>Vertebrata</taxon>
        <taxon>Euteleostomi</taxon>
        <taxon>Actinopterygii</taxon>
        <taxon>Neopterygii</taxon>
        <taxon>Teleostei</taxon>
        <taxon>Anguilliformes</taxon>
        <taxon>Anguillidae</taxon>
        <taxon>Anguilla</taxon>
    </lineage>
</organism>
<evidence type="ECO:0000313" key="2">
    <source>
        <dbReference type="EMBL" id="JAH66740.1"/>
    </source>
</evidence>
<dbReference type="EMBL" id="GBXM01041837">
    <property type="protein sequence ID" value="JAH66740.1"/>
    <property type="molecule type" value="Transcribed_RNA"/>
</dbReference>
<proteinExistence type="predicted"/>
<feature type="region of interest" description="Disordered" evidence="1">
    <location>
        <begin position="1"/>
        <end position="24"/>
    </location>
</feature>
<reference evidence="2" key="2">
    <citation type="journal article" date="2015" name="Fish Shellfish Immunol.">
        <title>Early steps in the European eel (Anguilla anguilla)-Vibrio vulnificus interaction in the gills: Role of the RtxA13 toxin.</title>
        <authorList>
            <person name="Callol A."/>
            <person name="Pajuelo D."/>
            <person name="Ebbesson L."/>
            <person name="Teles M."/>
            <person name="MacKenzie S."/>
            <person name="Amaro C."/>
        </authorList>
    </citation>
    <scope>NUCLEOTIDE SEQUENCE</scope>
</reference>